<keyword evidence="13" id="KW-1185">Reference proteome</keyword>
<evidence type="ECO:0000313" key="12">
    <source>
        <dbReference type="Ensembl" id="ENSDLAP00005013091.2"/>
    </source>
</evidence>
<feature type="transmembrane region" description="Helical" evidence="10">
    <location>
        <begin position="208"/>
        <end position="231"/>
    </location>
</feature>
<reference evidence="12" key="2">
    <citation type="submission" date="2025-09" db="UniProtKB">
        <authorList>
            <consortium name="Ensembl"/>
        </authorList>
    </citation>
    <scope>IDENTIFICATION</scope>
</reference>
<feature type="transmembrane region" description="Helical" evidence="10">
    <location>
        <begin position="99"/>
        <end position="120"/>
    </location>
</feature>
<evidence type="ECO:0000256" key="8">
    <source>
        <dbReference type="ARBA" id="ARBA00023224"/>
    </source>
</evidence>
<dbReference type="GeneID" id="127352337"/>
<dbReference type="RefSeq" id="XP_051236604.1">
    <property type="nucleotide sequence ID" value="XM_051380644.1"/>
</dbReference>
<dbReference type="RefSeq" id="XP_051236613.1">
    <property type="nucleotide sequence ID" value="XM_051380653.1"/>
</dbReference>
<evidence type="ECO:0000256" key="6">
    <source>
        <dbReference type="ARBA" id="ARBA00023170"/>
    </source>
</evidence>
<evidence type="ECO:0000313" key="13">
    <source>
        <dbReference type="Proteomes" id="UP000694389"/>
    </source>
</evidence>
<comment type="subcellular location">
    <subcellularLocation>
        <location evidence="1">Membrane</location>
        <topology evidence="1">Multi-pass membrane protein</topology>
    </subcellularLocation>
</comment>
<proteinExistence type="inferred from homology"/>
<dbReference type="InterPro" id="IPR017452">
    <property type="entry name" value="GPCR_Rhodpsn_7TM"/>
</dbReference>
<keyword evidence="4 9" id="KW-0297">G-protein coupled receptor</keyword>
<evidence type="ECO:0000256" key="9">
    <source>
        <dbReference type="RuleBase" id="RU000688"/>
    </source>
</evidence>
<dbReference type="GO" id="GO:0007200">
    <property type="term" value="P:phospholipase C-activating G protein-coupled receptor signaling pathway"/>
    <property type="evidence" value="ECO:0007669"/>
    <property type="project" value="TreeGrafter"/>
</dbReference>
<dbReference type="PANTHER" id="PTHR24232">
    <property type="entry name" value="G-PROTEIN COUPLED RECEPTOR"/>
    <property type="match status" value="1"/>
</dbReference>
<dbReference type="InterPro" id="IPR000276">
    <property type="entry name" value="GPCR_Rhodpsn"/>
</dbReference>
<comment type="similarity">
    <text evidence="9">Belongs to the G-protein coupled receptor 1 family.</text>
</comment>
<dbReference type="RefSeq" id="XP_051236599.1">
    <property type="nucleotide sequence ID" value="XM_051380639.1"/>
</dbReference>
<dbReference type="Ensembl" id="ENSDLAT00005014289.2">
    <property type="protein sequence ID" value="ENSDLAP00005013091.2"/>
    <property type="gene ID" value="ENSDLAG00005031679.1"/>
</dbReference>
<dbReference type="Pfam" id="PF00001">
    <property type="entry name" value="7tm_1"/>
    <property type="match status" value="1"/>
</dbReference>
<organism evidence="12 13">
    <name type="scientific">Dicentrarchus labrax</name>
    <name type="common">European seabass</name>
    <name type="synonym">Morone labrax</name>
    <dbReference type="NCBI Taxonomy" id="13489"/>
    <lineage>
        <taxon>Eukaryota</taxon>
        <taxon>Metazoa</taxon>
        <taxon>Chordata</taxon>
        <taxon>Craniata</taxon>
        <taxon>Vertebrata</taxon>
        <taxon>Euteleostomi</taxon>
        <taxon>Actinopterygii</taxon>
        <taxon>Neopterygii</taxon>
        <taxon>Teleostei</taxon>
        <taxon>Neoteleostei</taxon>
        <taxon>Acanthomorphata</taxon>
        <taxon>Eupercaria</taxon>
        <taxon>Moronidae</taxon>
        <taxon>Dicentrarchus</taxon>
    </lineage>
</organism>
<evidence type="ECO:0000256" key="2">
    <source>
        <dbReference type="ARBA" id="ARBA00022692"/>
    </source>
</evidence>
<feature type="transmembrane region" description="Helical" evidence="10">
    <location>
        <begin position="31"/>
        <end position="57"/>
    </location>
</feature>
<evidence type="ECO:0000256" key="3">
    <source>
        <dbReference type="ARBA" id="ARBA00022989"/>
    </source>
</evidence>
<dbReference type="SUPFAM" id="SSF81321">
    <property type="entry name" value="Family A G protein-coupled receptor-like"/>
    <property type="match status" value="1"/>
</dbReference>
<evidence type="ECO:0000256" key="7">
    <source>
        <dbReference type="ARBA" id="ARBA00023180"/>
    </source>
</evidence>
<dbReference type="PANTHER" id="PTHR24232:SF85">
    <property type="entry name" value="G-PROTEIN COUPLED RECEPTOR 4"/>
    <property type="match status" value="1"/>
</dbReference>
<evidence type="ECO:0000256" key="1">
    <source>
        <dbReference type="ARBA" id="ARBA00004141"/>
    </source>
</evidence>
<feature type="transmembrane region" description="Helical" evidence="10">
    <location>
        <begin position="69"/>
        <end position="87"/>
    </location>
</feature>
<dbReference type="PROSITE" id="PS50262">
    <property type="entry name" value="G_PROTEIN_RECEP_F1_2"/>
    <property type="match status" value="1"/>
</dbReference>
<accession>A0A8C4E439</accession>
<evidence type="ECO:0000256" key="5">
    <source>
        <dbReference type="ARBA" id="ARBA00023136"/>
    </source>
</evidence>
<reference evidence="12" key="1">
    <citation type="submission" date="2025-08" db="UniProtKB">
        <authorList>
            <consortium name="Ensembl"/>
        </authorList>
    </citation>
    <scope>IDENTIFICATION</scope>
</reference>
<keyword evidence="6 9" id="KW-0675">Receptor</keyword>
<dbReference type="GO" id="GO:0035025">
    <property type="term" value="P:positive regulation of Rho protein signal transduction"/>
    <property type="evidence" value="ECO:0007669"/>
    <property type="project" value="TreeGrafter"/>
</dbReference>
<evidence type="ECO:0000256" key="10">
    <source>
        <dbReference type="SAM" id="Phobius"/>
    </source>
</evidence>
<feature type="transmembrane region" description="Helical" evidence="10">
    <location>
        <begin position="141"/>
        <end position="163"/>
    </location>
</feature>
<gene>
    <name evidence="12" type="primary">LOC127352337</name>
</gene>
<keyword evidence="2 9" id="KW-0812">Transmembrane</keyword>
<dbReference type="PROSITE" id="PS00237">
    <property type="entry name" value="G_PROTEIN_RECEP_F1_1"/>
    <property type="match status" value="1"/>
</dbReference>
<name>A0A8C4E439_DICLA</name>
<dbReference type="AlphaFoldDB" id="A0A8C4E439"/>
<protein>
    <recommendedName>
        <fullName evidence="11">G-protein coupled receptors family 1 profile domain-containing protein</fullName>
    </recommendedName>
</protein>
<keyword evidence="7" id="KW-0325">Glycoprotein</keyword>
<evidence type="ECO:0000256" key="4">
    <source>
        <dbReference type="ARBA" id="ARBA00023040"/>
    </source>
</evidence>
<dbReference type="GO" id="GO:0004930">
    <property type="term" value="F:G protein-coupled receptor activity"/>
    <property type="evidence" value="ECO:0007669"/>
    <property type="project" value="UniProtKB-KW"/>
</dbReference>
<feature type="transmembrane region" description="Helical" evidence="10">
    <location>
        <begin position="169"/>
        <end position="188"/>
    </location>
</feature>
<keyword evidence="3 10" id="KW-1133">Transmembrane helix</keyword>
<feature type="transmembrane region" description="Helical" evidence="10">
    <location>
        <begin position="243"/>
        <end position="262"/>
    </location>
</feature>
<feature type="domain" description="G-protein coupled receptors family 1 profile" evidence="11">
    <location>
        <begin position="48"/>
        <end position="259"/>
    </location>
</feature>
<dbReference type="Proteomes" id="UP000694389">
    <property type="component" value="Unassembled WGS sequence"/>
</dbReference>
<dbReference type="PRINTS" id="PR00237">
    <property type="entry name" value="GPCRRHODOPSN"/>
</dbReference>
<sequence length="287" mass="32643">MEDFYINNSSLANSYNCSNITSNSDDNNNAVFIKFVMTCIIICISLPLTLVAIYTLYSQVRNDHIAPIYVINLLISDLIQLVCLIVRVGRHEDQKIYDIIFYMYNCGLIVSISFMVCVALERYLVIAFPLWYRFRRTIKTSVVVCIVVWALPPLYFLAFFFWVGLKVSYIVFGTFLLLPFPLLIFFLCGTLKTLSASLVSPDEKRRIVGILVLVLLIYTLLFLPTIIGFLAEGARNNNTFSNLYGMLLRLNPLADLVLYVFVRKGTIDKLLASVCCCRMDSNDISSS</sequence>
<dbReference type="RefSeq" id="XP_051236600.1">
    <property type="nucleotide sequence ID" value="XM_051380640.1"/>
</dbReference>
<dbReference type="OMA" id="DWITICV"/>
<dbReference type="GO" id="GO:0005886">
    <property type="term" value="C:plasma membrane"/>
    <property type="evidence" value="ECO:0007669"/>
    <property type="project" value="TreeGrafter"/>
</dbReference>
<evidence type="ECO:0000259" key="11">
    <source>
        <dbReference type="PROSITE" id="PS50262"/>
    </source>
</evidence>
<keyword evidence="5 10" id="KW-0472">Membrane</keyword>
<dbReference type="Gene3D" id="1.20.1070.10">
    <property type="entry name" value="Rhodopsin 7-helix transmembrane proteins"/>
    <property type="match status" value="1"/>
</dbReference>
<dbReference type="OrthoDB" id="5961704at2759"/>
<dbReference type="GeneTree" id="ENSGT00940000164014"/>
<keyword evidence="8 9" id="KW-0807">Transducer</keyword>